<dbReference type="EMBL" id="LVEP01000017">
    <property type="protein sequence ID" value="OCB77176.1"/>
    <property type="molecule type" value="Genomic_DNA"/>
</dbReference>
<evidence type="ECO:0000313" key="1">
    <source>
        <dbReference type="EMBL" id="OCB77176.1"/>
    </source>
</evidence>
<dbReference type="Gene3D" id="2.60.40.10">
    <property type="entry name" value="Immunoglobulins"/>
    <property type="match status" value="1"/>
</dbReference>
<dbReference type="Pfam" id="PF13585">
    <property type="entry name" value="CHU_C"/>
    <property type="match status" value="1"/>
</dbReference>
<dbReference type="Proteomes" id="UP000093510">
    <property type="component" value="Unassembled WGS sequence"/>
</dbReference>
<dbReference type="RefSeq" id="WP_066332788.1">
    <property type="nucleotide sequence ID" value="NZ_CP017688.1"/>
</dbReference>
<protein>
    <recommendedName>
        <fullName evidence="3">Ig-like domain-containing protein</fullName>
    </recommendedName>
</protein>
<reference evidence="1 2" key="1">
    <citation type="submission" date="2016-03" db="EMBL/GenBank/DDBJ databases">
        <authorList>
            <person name="Ploux O."/>
        </authorList>
    </citation>
    <scope>NUCLEOTIDE SEQUENCE [LARGE SCALE GENOMIC DNA]</scope>
    <source>
        <strain evidence="1 2">LPB0076</strain>
    </source>
</reference>
<dbReference type="OrthoDB" id="678019at2"/>
<gene>
    <name evidence="1" type="ORF">LPBF_04000</name>
</gene>
<accession>A0A1B9E5F1</accession>
<dbReference type="STRING" id="1763534.GCA_001831475_00640"/>
<organism evidence="1 2">
    <name type="scientific">Flavobacterium crassostreae</name>
    <dbReference type="NCBI Taxonomy" id="1763534"/>
    <lineage>
        <taxon>Bacteria</taxon>
        <taxon>Pseudomonadati</taxon>
        <taxon>Bacteroidota</taxon>
        <taxon>Flavobacteriia</taxon>
        <taxon>Flavobacteriales</taxon>
        <taxon>Flavobacteriaceae</taxon>
        <taxon>Flavobacterium</taxon>
    </lineage>
</organism>
<sequence>MTKKFLYILLLVFPLANPMFAQMIIGKPSLVFTKACANPVGNTFDLRINFSATPSLNASNQFIIELSSPTGDFSAPKILYTTAMGEVVNSDKIVSVSFPTTTFGEQYRIRVKSTMPAATGQNSDFFGAYYKPHDEQFTINNANSQASYCQGGSYVLSIDPNANGITNSPLAFPELTYNWFQFNGDTVPPTVLATASTSSYTVTKPGIYYVETNYGTCTSNSYSNRVEVTASGTTASASITSSQGNPFCPSQGATILSTSTGSSYQWFKDNAKIDGATSQTYAATTAGLYSVAIDFGGCNATATIQLQQTSSTSSIDVPDRNTIASGDSLLVTVTTDAVSPTYQWFLNGESIPNATQSSYSATLRGNYKVVVSQAGTCNSENVLQFAVAYTTDPNIANIPNLISPNGDFINDTWIIPTAYTSGSNTKIVIISSNGDVVLQTDNYQNDWPTTALDFKNINPIYYYIITTKDNKTVKGSITVMK</sequence>
<comment type="caution">
    <text evidence="1">The sequence shown here is derived from an EMBL/GenBank/DDBJ whole genome shotgun (WGS) entry which is preliminary data.</text>
</comment>
<name>A0A1B9E5F1_9FLAO</name>
<dbReference type="AlphaFoldDB" id="A0A1B9E5F1"/>
<evidence type="ECO:0000313" key="2">
    <source>
        <dbReference type="Proteomes" id="UP000093510"/>
    </source>
</evidence>
<evidence type="ECO:0008006" key="3">
    <source>
        <dbReference type="Google" id="ProtNLM"/>
    </source>
</evidence>
<proteinExistence type="predicted"/>
<dbReference type="InterPro" id="IPR013783">
    <property type="entry name" value="Ig-like_fold"/>
</dbReference>
<keyword evidence="2" id="KW-1185">Reference proteome</keyword>